<dbReference type="InterPro" id="IPR011992">
    <property type="entry name" value="EF-hand-dom_pair"/>
</dbReference>
<feature type="compositionally biased region" description="Low complexity" evidence="2">
    <location>
        <begin position="142"/>
        <end position="163"/>
    </location>
</feature>
<dbReference type="Proteomes" id="UP000887566">
    <property type="component" value="Unplaced"/>
</dbReference>
<feature type="region of interest" description="Disordered" evidence="2">
    <location>
        <begin position="1"/>
        <end position="63"/>
    </location>
</feature>
<reference evidence="5" key="1">
    <citation type="submission" date="2022-11" db="UniProtKB">
        <authorList>
            <consortium name="WormBaseParasite"/>
        </authorList>
    </citation>
    <scope>IDENTIFICATION</scope>
</reference>
<accession>A0A914W4Z8</accession>
<dbReference type="AlphaFoldDB" id="A0A914W4Z8"/>
<dbReference type="SUPFAM" id="SSF47473">
    <property type="entry name" value="EF-hand"/>
    <property type="match status" value="1"/>
</dbReference>
<evidence type="ECO:0000256" key="2">
    <source>
        <dbReference type="SAM" id="MobiDB-lite"/>
    </source>
</evidence>
<feature type="compositionally biased region" description="Polar residues" evidence="2">
    <location>
        <begin position="165"/>
        <end position="174"/>
    </location>
</feature>
<dbReference type="GO" id="GO:0005509">
    <property type="term" value="F:calcium ion binding"/>
    <property type="evidence" value="ECO:0007669"/>
    <property type="project" value="InterPro"/>
</dbReference>
<evidence type="ECO:0000313" key="5">
    <source>
        <dbReference type="WBParaSite" id="PSAMB.scaffold3067size33307.g20315.t1"/>
    </source>
</evidence>
<sequence length="174" mass="19450">MTDSDGNRVLNPSEFEQLQDSIDGTGQIRGRSSGSRSSGSAVSRLHRSRTAANVDVSTSNTAPPLVEQLLQAFDGDRNGKLSQREVQQMFTQHGMPFSVADDAFRASDNNGDWELDASEMVNFYHRAQASVSNYASSQRFGQQKQQAIEQRRFQQVQQGQPQRKPFQSRNQPLN</sequence>
<proteinExistence type="predicted"/>
<dbReference type="PROSITE" id="PS00018">
    <property type="entry name" value="EF_HAND_1"/>
    <property type="match status" value="2"/>
</dbReference>
<name>A0A914W4Z8_9BILA</name>
<dbReference type="Gene3D" id="1.10.238.10">
    <property type="entry name" value="EF-hand"/>
    <property type="match status" value="1"/>
</dbReference>
<evidence type="ECO:0000256" key="1">
    <source>
        <dbReference type="ARBA" id="ARBA00022837"/>
    </source>
</evidence>
<keyword evidence="4" id="KW-1185">Reference proteome</keyword>
<feature type="region of interest" description="Disordered" evidence="2">
    <location>
        <begin position="135"/>
        <end position="174"/>
    </location>
</feature>
<keyword evidence="1" id="KW-0106">Calcium</keyword>
<dbReference type="WBParaSite" id="PSAMB.scaffold3067size33307.g20315.t1">
    <property type="protein sequence ID" value="PSAMB.scaffold3067size33307.g20315.t1"/>
    <property type="gene ID" value="PSAMB.scaffold3067size33307.g20315"/>
</dbReference>
<feature type="compositionally biased region" description="Low complexity" evidence="2">
    <location>
        <begin position="29"/>
        <end position="40"/>
    </location>
</feature>
<evidence type="ECO:0000313" key="4">
    <source>
        <dbReference type="Proteomes" id="UP000887566"/>
    </source>
</evidence>
<protein>
    <submittedName>
        <fullName evidence="5">EF-hand domain-containing protein</fullName>
    </submittedName>
</protein>
<dbReference type="InterPro" id="IPR018247">
    <property type="entry name" value="EF_Hand_1_Ca_BS"/>
</dbReference>
<organism evidence="4 5">
    <name type="scientific">Plectus sambesii</name>
    <dbReference type="NCBI Taxonomy" id="2011161"/>
    <lineage>
        <taxon>Eukaryota</taxon>
        <taxon>Metazoa</taxon>
        <taxon>Ecdysozoa</taxon>
        <taxon>Nematoda</taxon>
        <taxon>Chromadorea</taxon>
        <taxon>Plectida</taxon>
        <taxon>Plectina</taxon>
        <taxon>Plectoidea</taxon>
        <taxon>Plectidae</taxon>
        <taxon>Plectus</taxon>
    </lineage>
</organism>
<feature type="compositionally biased region" description="Polar residues" evidence="2">
    <location>
        <begin position="14"/>
        <end position="24"/>
    </location>
</feature>
<dbReference type="InterPro" id="IPR002048">
    <property type="entry name" value="EF_hand_dom"/>
</dbReference>
<feature type="domain" description="EF-hand" evidence="3">
    <location>
        <begin position="61"/>
        <end position="96"/>
    </location>
</feature>
<evidence type="ECO:0000259" key="3">
    <source>
        <dbReference type="PROSITE" id="PS50222"/>
    </source>
</evidence>
<dbReference type="PROSITE" id="PS50222">
    <property type="entry name" value="EF_HAND_2"/>
    <property type="match status" value="1"/>
</dbReference>